<dbReference type="InterPro" id="IPR047650">
    <property type="entry name" value="Transpos_IS110"/>
</dbReference>
<reference evidence="3 4" key="1">
    <citation type="submission" date="2024-06" db="EMBL/GenBank/DDBJ databases">
        <title>Genome sequencing of Agrobacterium spp. from tobacco in Serbia.</title>
        <authorList>
            <person name="Ilicic R.J."/>
            <person name="Studholme D.J."/>
            <person name="Jelusic A."/>
            <person name="Barac G."/>
            <person name="Bagi F."/>
            <person name="Popovic Milovanovic T."/>
        </authorList>
    </citation>
    <scope>NUCLEOTIDE SEQUENCE [LARGE SCALE GENOMIC DNA]</scope>
    <source>
        <strain evidence="3 4">DA1</strain>
    </source>
</reference>
<gene>
    <name evidence="3" type="ORF">ABVB70_20890</name>
</gene>
<proteinExistence type="predicted"/>
<dbReference type="Pfam" id="PF01548">
    <property type="entry name" value="DEDD_Tnp_IS110"/>
    <property type="match status" value="1"/>
</dbReference>
<dbReference type="RefSeq" id="WP_353574571.1">
    <property type="nucleotide sequence ID" value="NZ_JBETME010000010.1"/>
</dbReference>
<evidence type="ECO:0000313" key="4">
    <source>
        <dbReference type="Proteomes" id="UP001438189"/>
    </source>
</evidence>
<dbReference type="PANTHER" id="PTHR33055">
    <property type="entry name" value="TRANSPOSASE FOR INSERTION SEQUENCE ELEMENT IS1111A"/>
    <property type="match status" value="1"/>
</dbReference>
<feature type="domain" description="Transposase IS116/IS110/IS902 C-terminal" evidence="2">
    <location>
        <begin position="211"/>
        <end position="291"/>
    </location>
</feature>
<evidence type="ECO:0000313" key="3">
    <source>
        <dbReference type="EMBL" id="MES4992780.1"/>
    </source>
</evidence>
<accession>A0ABD5LQA5</accession>
<dbReference type="Pfam" id="PF02371">
    <property type="entry name" value="Transposase_20"/>
    <property type="match status" value="1"/>
</dbReference>
<dbReference type="EMBL" id="JBETME010000010">
    <property type="protein sequence ID" value="MES4992780.1"/>
    <property type="molecule type" value="Genomic_DNA"/>
</dbReference>
<dbReference type="InterPro" id="IPR003346">
    <property type="entry name" value="Transposase_20"/>
</dbReference>
<comment type="caution">
    <text evidence="3">The sequence shown here is derived from an EMBL/GenBank/DDBJ whole genome shotgun (WGS) entry which is preliminary data.</text>
</comment>
<evidence type="ECO:0000259" key="1">
    <source>
        <dbReference type="Pfam" id="PF01548"/>
    </source>
</evidence>
<dbReference type="PANTHER" id="PTHR33055:SF3">
    <property type="entry name" value="PUTATIVE TRANSPOSASE FOR IS117-RELATED"/>
    <property type="match status" value="1"/>
</dbReference>
<dbReference type="AlphaFoldDB" id="A0ABD5LQA5"/>
<sequence>MEEYIGLDVSMKETAVAIRRDGVRVWRGKCISDRHIIADLIRKRAPMVNRVVFETGPLSVWFYHALRAEGLPVICIDARHAKAALDMATNKTDANDADGLAHLAEVGFFREVRVKGFDSMLARTLVAARTRLVHMTTELSNQIRGIMKTFGLVVPAGKGSVFEKNVRNLLSSHDDLAHIVLPLLDAWKSLRARATDLGRQLVADARQSQACRILISIPGVGAITATSFATAIEEPENFRKSRSVGAWIGLTTRRYQSGEVDYDGHISRRGDHHLRGLLYEAASVILTRSSKQSSLRTWGLQLRERIGFKRAAVAVARKLAVIMHTMLKTGEFFNPTAGVTE</sequence>
<feature type="domain" description="Transposase IS110-like N-terminal" evidence="1">
    <location>
        <begin position="5"/>
        <end position="149"/>
    </location>
</feature>
<evidence type="ECO:0000259" key="2">
    <source>
        <dbReference type="Pfam" id="PF02371"/>
    </source>
</evidence>
<dbReference type="NCBIfam" id="NF033542">
    <property type="entry name" value="transpos_IS110"/>
    <property type="match status" value="1"/>
</dbReference>
<protein>
    <submittedName>
        <fullName evidence="3">IS110 family transposase</fullName>
    </submittedName>
</protein>
<organism evidence="3 4">
    <name type="scientific">Agrobacterium radiobacter</name>
    <dbReference type="NCBI Taxonomy" id="362"/>
    <lineage>
        <taxon>Bacteria</taxon>
        <taxon>Pseudomonadati</taxon>
        <taxon>Pseudomonadota</taxon>
        <taxon>Alphaproteobacteria</taxon>
        <taxon>Hyphomicrobiales</taxon>
        <taxon>Rhizobiaceae</taxon>
        <taxon>Rhizobium/Agrobacterium group</taxon>
        <taxon>Agrobacterium</taxon>
        <taxon>Agrobacterium tumefaciens complex</taxon>
    </lineage>
</organism>
<dbReference type="Proteomes" id="UP001438189">
    <property type="component" value="Unassembled WGS sequence"/>
</dbReference>
<dbReference type="InterPro" id="IPR002525">
    <property type="entry name" value="Transp_IS110-like_N"/>
</dbReference>
<name>A0ABD5LQA5_AGRRD</name>